<dbReference type="SUPFAM" id="SSF57850">
    <property type="entry name" value="RING/U-box"/>
    <property type="match status" value="1"/>
</dbReference>
<feature type="compositionally biased region" description="Polar residues" evidence="6">
    <location>
        <begin position="300"/>
        <end position="309"/>
    </location>
</feature>
<dbReference type="KEGG" id="emc:129327750"/>
<evidence type="ECO:0000256" key="3">
    <source>
        <dbReference type="ARBA" id="ARBA00022833"/>
    </source>
</evidence>
<dbReference type="InterPro" id="IPR050143">
    <property type="entry name" value="TRIM/RBCC"/>
</dbReference>
<dbReference type="RefSeq" id="XP_054832484.1">
    <property type="nucleotide sequence ID" value="XM_054976509.1"/>
</dbReference>
<keyword evidence="5" id="KW-0175">Coiled coil</keyword>
<dbReference type="GeneID" id="129327750"/>
<name>A0AA97J7F5_EUBMA</name>
<dbReference type="GO" id="GO:0008270">
    <property type="term" value="F:zinc ion binding"/>
    <property type="evidence" value="ECO:0007669"/>
    <property type="project" value="UniProtKB-KW"/>
</dbReference>
<keyword evidence="2 4" id="KW-0863">Zinc-finger</keyword>
<dbReference type="Gene3D" id="3.30.40.10">
    <property type="entry name" value="Zinc/RING finger domain, C3HC4 (zinc finger)"/>
    <property type="match status" value="1"/>
</dbReference>
<feature type="region of interest" description="Disordered" evidence="6">
    <location>
        <begin position="300"/>
        <end position="335"/>
    </location>
</feature>
<feature type="region of interest" description="Disordered" evidence="6">
    <location>
        <begin position="78"/>
        <end position="97"/>
    </location>
</feature>
<dbReference type="Gene3D" id="3.30.160.60">
    <property type="entry name" value="Classic Zinc Finger"/>
    <property type="match status" value="1"/>
</dbReference>
<dbReference type="SUPFAM" id="SSF57845">
    <property type="entry name" value="B-box zinc-binding domain"/>
    <property type="match status" value="1"/>
</dbReference>
<keyword evidence="8" id="KW-1185">Reference proteome</keyword>
<gene>
    <name evidence="9" type="primary">LOC129327750</name>
</gene>
<reference evidence="9" key="1">
    <citation type="submission" date="2025-08" db="UniProtKB">
        <authorList>
            <consortium name="RefSeq"/>
        </authorList>
    </citation>
    <scope>IDENTIFICATION</scope>
    <source>
        <tissue evidence="9">Blood</tissue>
    </source>
</reference>
<evidence type="ECO:0000313" key="9">
    <source>
        <dbReference type="RefSeq" id="XP_054832484.1"/>
    </source>
</evidence>
<evidence type="ECO:0000259" key="7">
    <source>
        <dbReference type="PROSITE" id="PS50089"/>
    </source>
</evidence>
<keyword evidence="3" id="KW-0862">Zinc</keyword>
<evidence type="ECO:0000256" key="4">
    <source>
        <dbReference type="PROSITE-ProRule" id="PRU00175"/>
    </source>
</evidence>
<evidence type="ECO:0000256" key="5">
    <source>
        <dbReference type="SAM" id="Coils"/>
    </source>
</evidence>
<accession>A0AA97J7F5</accession>
<proteinExistence type="predicted"/>
<dbReference type="AlphaFoldDB" id="A0AA97J7F5"/>
<dbReference type="PROSITE" id="PS50089">
    <property type="entry name" value="ZF_RING_2"/>
    <property type="match status" value="1"/>
</dbReference>
<organism evidence="8 9">
    <name type="scientific">Eublepharis macularius</name>
    <name type="common">Leopard gecko</name>
    <name type="synonym">Cyrtodactylus macularius</name>
    <dbReference type="NCBI Taxonomy" id="481883"/>
    <lineage>
        <taxon>Eukaryota</taxon>
        <taxon>Metazoa</taxon>
        <taxon>Chordata</taxon>
        <taxon>Craniata</taxon>
        <taxon>Vertebrata</taxon>
        <taxon>Euteleostomi</taxon>
        <taxon>Lepidosauria</taxon>
        <taxon>Squamata</taxon>
        <taxon>Bifurcata</taxon>
        <taxon>Gekkota</taxon>
        <taxon>Eublepharidae</taxon>
        <taxon>Eublepharinae</taxon>
        <taxon>Eublepharis</taxon>
    </lineage>
</organism>
<evidence type="ECO:0000256" key="6">
    <source>
        <dbReference type="SAM" id="MobiDB-lite"/>
    </source>
</evidence>
<dbReference type="InterPro" id="IPR013083">
    <property type="entry name" value="Znf_RING/FYVE/PHD"/>
</dbReference>
<dbReference type="InterPro" id="IPR001841">
    <property type="entry name" value="Znf_RING"/>
</dbReference>
<evidence type="ECO:0000313" key="8">
    <source>
        <dbReference type="Proteomes" id="UP001190640"/>
    </source>
</evidence>
<feature type="coiled-coil region" evidence="5">
    <location>
        <begin position="140"/>
        <end position="217"/>
    </location>
</feature>
<feature type="compositionally biased region" description="Polar residues" evidence="6">
    <location>
        <begin position="321"/>
        <end position="335"/>
    </location>
</feature>
<keyword evidence="1" id="KW-0479">Metal-binding</keyword>
<dbReference type="Proteomes" id="UP001190640">
    <property type="component" value="Chromosome 4"/>
</dbReference>
<evidence type="ECO:0000256" key="1">
    <source>
        <dbReference type="ARBA" id="ARBA00022723"/>
    </source>
</evidence>
<feature type="domain" description="RING-type" evidence="7">
    <location>
        <begin position="17"/>
        <end position="52"/>
    </location>
</feature>
<dbReference type="Pfam" id="PF13920">
    <property type="entry name" value="zf-C3HC4_3"/>
    <property type="match status" value="1"/>
</dbReference>
<sequence length="335" mass="38125">MAATGRPLKRLREEVSCDICLDFFTDPVILGCGYSFCRACAETLSPSTCPHCGAAFDPSRLRTNRSLVPIVELAKQMTEREKAEAEGGEGGREERQRGACPAARRLLCGACSASEEHRRHHVASVEAAAQEVKTCLRKCLDRLMKERTDVQLNKTSLEADSRRASNRITVVCEKTKAEFKKMHEFLDKEKERLLAQVTELQNEIKNKQNEHISALSRKQDFLEDLIWEMEEKTQQPVNEFLQDIGDLLKRYEEREKFQKLAFLSPELHCKVWNLFDKNLILLGAMKHFKANLESGLLQFEGNTNRSRPSPTTPEERCEQLEASTAEHTWESGPSA</sequence>
<evidence type="ECO:0000256" key="2">
    <source>
        <dbReference type="ARBA" id="ARBA00022771"/>
    </source>
</evidence>
<dbReference type="SMART" id="SM00184">
    <property type="entry name" value="RING"/>
    <property type="match status" value="1"/>
</dbReference>
<protein>
    <submittedName>
        <fullName evidence="9">E3 ubiquitin-protein ligase TRIM7-like</fullName>
    </submittedName>
</protein>
<dbReference type="PANTHER" id="PTHR24103">
    <property type="entry name" value="E3 UBIQUITIN-PROTEIN LIGASE TRIM"/>
    <property type="match status" value="1"/>
</dbReference>